<evidence type="ECO:0000313" key="3">
    <source>
        <dbReference type="Proteomes" id="UP001221142"/>
    </source>
</evidence>
<organism evidence="2 3">
    <name type="scientific">Roridomyces roridus</name>
    <dbReference type="NCBI Taxonomy" id="1738132"/>
    <lineage>
        <taxon>Eukaryota</taxon>
        <taxon>Fungi</taxon>
        <taxon>Dikarya</taxon>
        <taxon>Basidiomycota</taxon>
        <taxon>Agaricomycotina</taxon>
        <taxon>Agaricomycetes</taxon>
        <taxon>Agaricomycetidae</taxon>
        <taxon>Agaricales</taxon>
        <taxon>Marasmiineae</taxon>
        <taxon>Mycenaceae</taxon>
        <taxon>Roridomyces</taxon>
    </lineage>
</organism>
<evidence type="ECO:0000313" key="2">
    <source>
        <dbReference type="EMBL" id="KAJ7619290.1"/>
    </source>
</evidence>
<dbReference type="Proteomes" id="UP001221142">
    <property type="component" value="Unassembled WGS sequence"/>
</dbReference>
<evidence type="ECO:0000256" key="1">
    <source>
        <dbReference type="SAM" id="MobiDB-lite"/>
    </source>
</evidence>
<accession>A0AAD7BFC1</accession>
<proteinExistence type="predicted"/>
<comment type="caution">
    <text evidence="2">The sequence shown here is derived from an EMBL/GenBank/DDBJ whole genome shotgun (WGS) entry which is preliminary data.</text>
</comment>
<gene>
    <name evidence="2" type="ORF">FB45DRAFT_871523</name>
</gene>
<reference evidence="2" key="1">
    <citation type="submission" date="2023-03" db="EMBL/GenBank/DDBJ databases">
        <title>Massive genome expansion in bonnet fungi (Mycena s.s.) driven by repeated elements and novel gene families across ecological guilds.</title>
        <authorList>
            <consortium name="Lawrence Berkeley National Laboratory"/>
            <person name="Harder C.B."/>
            <person name="Miyauchi S."/>
            <person name="Viragh M."/>
            <person name="Kuo A."/>
            <person name="Thoen E."/>
            <person name="Andreopoulos B."/>
            <person name="Lu D."/>
            <person name="Skrede I."/>
            <person name="Drula E."/>
            <person name="Henrissat B."/>
            <person name="Morin E."/>
            <person name="Kohler A."/>
            <person name="Barry K."/>
            <person name="LaButti K."/>
            <person name="Morin E."/>
            <person name="Salamov A."/>
            <person name="Lipzen A."/>
            <person name="Mereny Z."/>
            <person name="Hegedus B."/>
            <person name="Baldrian P."/>
            <person name="Stursova M."/>
            <person name="Weitz H."/>
            <person name="Taylor A."/>
            <person name="Grigoriev I.V."/>
            <person name="Nagy L.G."/>
            <person name="Martin F."/>
            <person name="Kauserud H."/>
        </authorList>
    </citation>
    <scope>NUCLEOTIDE SEQUENCE</scope>
    <source>
        <strain evidence="2">9284</strain>
    </source>
</reference>
<keyword evidence="3" id="KW-1185">Reference proteome</keyword>
<feature type="region of interest" description="Disordered" evidence="1">
    <location>
        <begin position="77"/>
        <end position="113"/>
    </location>
</feature>
<sequence length="113" mass="12285">MLHDRRSQGNLKVEIVSTIGVSQGFKVQTLKVGSVAARMQTETGDPGIDTLVDLLVPFQMIYDDGVERLASESLLERQKEAVHRPPVAVSESDDADSSSRDGTSGPSGIWRFL</sequence>
<dbReference type="AlphaFoldDB" id="A0AAD7BFC1"/>
<protein>
    <submittedName>
        <fullName evidence="2">Uncharacterized protein</fullName>
    </submittedName>
</protein>
<name>A0AAD7BFC1_9AGAR</name>
<dbReference type="EMBL" id="JARKIF010000018">
    <property type="protein sequence ID" value="KAJ7619290.1"/>
    <property type="molecule type" value="Genomic_DNA"/>
</dbReference>